<keyword evidence="2" id="KW-1185">Reference proteome</keyword>
<proteinExistence type="predicted"/>
<organism evidence="1 2">
    <name type="scientific">Immersiella caudata</name>
    <dbReference type="NCBI Taxonomy" id="314043"/>
    <lineage>
        <taxon>Eukaryota</taxon>
        <taxon>Fungi</taxon>
        <taxon>Dikarya</taxon>
        <taxon>Ascomycota</taxon>
        <taxon>Pezizomycotina</taxon>
        <taxon>Sordariomycetes</taxon>
        <taxon>Sordariomycetidae</taxon>
        <taxon>Sordariales</taxon>
        <taxon>Lasiosphaeriaceae</taxon>
        <taxon>Immersiella</taxon>
    </lineage>
</organism>
<dbReference type="PANTHER" id="PTHR42905">
    <property type="entry name" value="PHOSPHOENOLPYRUVATE CARBOXYLASE"/>
    <property type="match status" value="1"/>
</dbReference>
<dbReference type="Proteomes" id="UP001175000">
    <property type="component" value="Unassembled WGS sequence"/>
</dbReference>
<evidence type="ECO:0000313" key="2">
    <source>
        <dbReference type="Proteomes" id="UP001175000"/>
    </source>
</evidence>
<comment type="caution">
    <text evidence="1">The sequence shown here is derived from an EMBL/GenBank/DDBJ whole genome shotgun (WGS) entry which is preliminary data.</text>
</comment>
<dbReference type="InterPro" id="IPR039556">
    <property type="entry name" value="ICL/PEPM"/>
</dbReference>
<reference evidence="1" key="1">
    <citation type="submission" date="2023-06" db="EMBL/GenBank/DDBJ databases">
        <title>Genome-scale phylogeny and comparative genomics of the fungal order Sordariales.</title>
        <authorList>
            <consortium name="Lawrence Berkeley National Laboratory"/>
            <person name="Hensen N."/>
            <person name="Bonometti L."/>
            <person name="Westerberg I."/>
            <person name="Brannstrom I.O."/>
            <person name="Guillou S."/>
            <person name="Cros-Aarteil S."/>
            <person name="Calhoun S."/>
            <person name="Haridas S."/>
            <person name="Kuo A."/>
            <person name="Mondo S."/>
            <person name="Pangilinan J."/>
            <person name="Riley R."/>
            <person name="Labutti K."/>
            <person name="Andreopoulos B."/>
            <person name="Lipzen A."/>
            <person name="Chen C."/>
            <person name="Yanf M."/>
            <person name="Daum C."/>
            <person name="Ng V."/>
            <person name="Clum A."/>
            <person name="Steindorff A."/>
            <person name="Ohm R."/>
            <person name="Martin F."/>
            <person name="Silar P."/>
            <person name="Natvig D."/>
            <person name="Lalanne C."/>
            <person name="Gautier V."/>
            <person name="Ament-Velasquez S.L."/>
            <person name="Kruys A."/>
            <person name="Hutchinson M.I."/>
            <person name="Powell A.J."/>
            <person name="Barry K."/>
            <person name="Miller A.N."/>
            <person name="Grigoriev I.V."/>
            <person name="Debuchy R."/>
            <person name="Gladieux P."/>
            <person name="Thoren M.H."/>
            <person name="Johannesson H."/>
        </authorList>
    </citation>
    <scope>NUCLEOTIDE SEQUENCE</scope>
    <source>
        <strain evidence="1">CBS 606.72</strain>
    </source>
</reference>
<evidence type="ECO:0000313" key="1">
    <source>
        <dbReference type="EMBL" id="KAK0623269.1"/>
    </source>
</evidence>
<dbReference type="EMBL" id="JAULSU010000003">
    <property type="protein sequence ID" value="KAK0623269.1"/>
    <property type="molecule type" value="Genomic_DNA"/>
</dbReference>
<gene>
    <name evidence="1" type="ORF">B0T14DRAFT_536190</name>
</gene>
<dbReference type="SUPFAM" id="SSF51621">
    <property type="entry name" value="Phosphoenolpyruvate/pyruvate domain"/>
    <property type="match status" value="1"/>
</dbReference>
<dbReference type="Pfam" id="PF13714">
    <property type="entry name" value="PEP_mutase"/>
    <property type="match status" value="1"/>
</dbReference>
<sequence length="295" mass="31244">MANLAASKLRAQLADPDSIIVCPVVQDGLSALVCLQQGFNNLYMTGAGTAMSLLGMPDLGLTTADDMVRNASMIASIDRTAPVIADADIGFPSWSPAQHTERYVLGGVAGLYIEDQVATKRCGYLLGKEIVDIDTFVSRIRAAAAARDSLSSNIVIIARTDSLQPLSSDEAVRRLQAAVIAVADVKQIVEVMKPTLCLLNMVAGGVAPLINSTEAHALGFKIVIWPYFATTAAAYLAYQPKVAKELQATGAIAERRDRPDGIAVVGVQELFELCGLSEYTAFDEDMGSTAFSDGV</sequence>
<dbReference type="AlphaFoldDB" id="A0AA40C3B2"/>
<protein>
    <submittedName>
        <fullName evidence="1">Phosphoenolpyruvate/pyruvate domain-containing protein</fullName>
    </submittedName>
</protein>
<dbReference type="CDD" id="cd00377">
    <property type="entry name" value="ICL_PEPM"/>
    <property type="match status" value="1"/>
</dbReference>
<name>A0AA40C3B2_9PEZI</name>
<accession>A0AA40C3B2</accession>
<dbReference type="Gene3D" id="3.20.20.60">
    <property type="entry name" value="Phosphoenolpyruvate-binding domains"/>
    <property type="match status" value="1"/>
</dbReference>
<dbReference type="GO" id="GO:0003824">
    <property type="term" value="F:catalytic activity"/>
    <property type="evidence" value="ECO:0007669"/>
    <property type="project" value="InterPro"/>
</dbReference>
<dbReference type="InterPro" id="IPR015813">
    <property type="entry name" value="Pyrv/PenolPyrv_kinase-like_dom"/>
</dbReference>
<dbReference type="InterPro" id="IPR040442">
    <property type="entry name" value="Pyrv_kinase-like_dom_sf"/>
</dbReference>
<dbReference type="PANTHER" id="PTHR42905:SF2">
    <property type="entry name" value="PHOSPHOENOLPYRUVATE CARBOXYLASE FAMILY PROTEIN"/>
    <property type="match status" value="1"/>
</dbReference>